<comment type="subcellular location">
    <subcellularLocation>
        <location evidence="1">Cell outer membrane</location>
    </subcellularLocation>
</comment>
<dbReference type="InterPro" id="IPR012944">
    <property type="entry name" value="SusD_RagB_dom"/>
</dbReference>
<evidence type="ECO:0000256" key="5">
    <source>
        <dbReference type="ARBA" id="ARBA00023237"/>
    </source>
</evidence>
<keyword evidence="9" id="KW-1185">Reference proteome</keyword>
<protein>
    <submittedName>
        <fullName evidence="8">RagB/SusD family nutrient uptake outer membrane protein</fullName>
    </submittedName>
</protein>
<comment type="similarity">
    <text evidence="2">Belongs to the SusD family.</text>
</comment>
<dbReference type="SUPFAM" id="SSF48452">
    <property type="entry name" value="TPR-like"/>
    <property type="match status" value="1"/>
</dbReference>
<organism evidence="8 9">
    <name type="scientific">Sphingobacterium daejeonense</name>
    <dbReference type="NCBI Taxonomy" id="371142"/>
    <lineage>
        <taxon>Bacteria</taxon>
        <taxon>Pseudomonadati</taxon>
        <taxon>Bacteroidota</taxon>
        <taxon>Sphingobacteriia</taxon>
        <taxon>Sphingobacteriales</taxon>
        <taxon>Sphingobacteriaceae</taxon>
        <taxon>Sphingobacterium</taxon>
    </lineage>
</organism>
<evidence type="ECO:0000256" key="3">
    <source>
        <dbReference type="ARBA" id="ARBA00022729"/>
    </source>
</evidence>
<reference evidence="9" key="1">
    <citation type="journal article" date="2019" name="Int. J. Syst. Evol. Microbiol.">
        <title>The Global Catalogue of Microorganisms (GCM) 10K type strain sequencing project: providing services to taxonomists for standard genome sequencing and annotation.</title>
        <authorList>
            <consortium name="The Broad Institute Genomics Platform"/>
            <consortium name="The Broad Institute Genome Sequencing Center for Infectious Disease"/>
            <person name="Wu L."/>
            <person name="Ma J."/>
        </authorList>
    </citation>
    <scope>NUCLEOTIDE SEQUENCE [LARGE SCALE GENOMIC DNA]</scope>
    <source>
        <strain evidence="9">CCUG 52468</strain>
    </source>
</reference>
<sequence length="458" mass="52434">MKTNLIKYGLLIFSCLLFSCKKFLDINPSTTIVNPSTIKDFEEMLNSQQLAECNFFYADLTSDNSFIDDTTRINSYKNAYLWEKDIWLPSDNDQPYNDVYERILQLNIVLDKLPTIKLNNSEDEGRRRVILAQAKIHRAWFYFQLANFYGTDYTSGTSASSLAVPLILVPGQVERPKRATVKEVYDQIILDLKDAIATKELPAMGVDIIHPGLAAAHVLLARTYLYMGDYDNALKEAENGLAIKKELLNYKDVKSYPVTLLEQAKNPEVMLAKVGIDEDYYRYFGGFIRGDYELLESFGWNDKRKELAFPNYSNLFLGREGKMTFNYSIGVPEAMFIKAECLARKGQVDAALAQLNEIRANRLSGTDNLSSNVNDILPLVFSEKRKEFIFHGGIRLFDLKRMNRDPKLAKTLKRVQRDQWSGEIEKELAELVPNSPRYLMQIAPRIIQNNPAIIPNPR</sequence>
<dbReference type="InterPro" id="IPR011990">
    <property type="entry name" value="TPR-like_helical_dom_sf"/>
</dbReference>
<keyword evidence="5" id="KW-0998">Cell outer membrane</keyword>
<keyword evidence="4" id="KW-0472">Membrane</keyword>
<evidence type="ECO:0000259" key="7">
    <source>
        <dbReference type="Pfam" id="PF14322"/>
    </source>
</evidence>
<proteinExistence type="inferred from homology"/>
<dbReference type="PROSITE" id="PS51257">
    <property type="entry name" value="PROKAR_LIPOPROTEIN"/>
    <property type="match status" value="1"/>
</dbReference>
<accession>A0ABW3RM03</accession>
<evidence type="ECO:0000259" key="6">
    <source>
        <dbReference type="Pfam" id="PF07980"/>
    </source>
</evidence>
<dbReference type="InterPro" id="IPR033985">
    <property type="entry name" value="SusD-like_N"/>
</dbReference>
<evidence type="ECO:0000256" key="1">
    <source>
        <dbReference type="ARBA" id="ARBA00004442"/>
    </source>
</evidence>
<dbReference type="EMBL" id="JBHTKY010000012">
    <property type="protein sequence ID" value="MFD1165871.1"/>
    <property type="molecule type" value="Genomic_DNA"/>
</dbReference>
<gene>
    <name evidence="8" type="ORF">ACFQ2C_09675</name>
</gene>
<evidence type="ECO:0000313" key="9">
    <source>
        <dbReference type="Proteomes" id="UP001597205"/>
    </source>
</evidence>
<keyword evidence="3" id="KW-0732">Signal</keyword>
<evidence type="ECO:0000256" key="2">
    <source>
        <dbReference type="ARBA" id="ARBA00006275"/>
    </source>
</evidence>
<feature type="domain" description="SusD-like N-terminal" evidence="7">
    <location>
        <begin position="22"/>
        <end position="225"/>
    </location>
</feature>
<dbReference type="Gene3D" id="1.25.40.390">
    <property type="match status" value="1"/>
</dbReference>
<dbReference type="Pfam" id="PF14322">
    <property type="entry name" value="SusD-like_3"/>
    <property type="match status" value="1"/>
</dbReference>
<name>A0ABW3RM03_9SPHI</name>
<comment type="caution">
    <text evidence="8">The sequence shown here is derived from an EMBL/GenBank/DDBJ whole genome shotgun (WGS) entry which is preliminary data.</text>
</comment>
<dbReference type="Proteomes" id="UP001597205">
    <property type="component" value="Unassembled WGS sequence"/>
</dbReference>
<dbReference type="Pfam" id="PF07980">
    <property type="entry name" value="SusD_RagB"/>
    <property type="match status" value="1"/>
</dbReference>
<dbReference type="RefSeq" id="WP_380896150.1">
    <property type="nucleotide sequence ID" value="NZ_JBHTKY010000012.1"/>
</dbReference>
<evidence type="ECO:0000313" key="8">
    <source>
        <dbReference type="EMBL" id="MFD1165871.1"/>
    </source>
</evidence>
<feature type="domain" description="RagB/SusD" evidence="6">
    <location>
        <begin position="334"/>
        <end position="457"/>
    </location>
</feature>
<evidence type="ECO:0000256" key="4">
    <source>
        <dbReference type="ARBA" id="ARBA00023136"/>
    </source>
</evidence>